<dbReference type="EMBL" id="CAXDID020000009">
    <property type="protein sequence ID" value="CAL5978516.1"/>
    <property type="molecule type" value="Genomic_DNA"/>
</dbReference>
<evidence type="ECO:0000313" key="1">
    <source>
        <dbReference type="EMBL" id="CAL5978516.1"/>
    </source>
</evidence>
<accession>A0ABP1GS46</accession>
<proteinExistence type="predicted"/>
<protein>
    <submittedName>
        <fullName evidence="1">Uncharacterized protein</fullName>
    </submittedName>
</protein>
<evidence type="ECO:0000313" key="2">
    <source>
        <dbReference type="Proteomes" id="UP001642409"/>
    </source>
</evidence>
<organism evidence="1 2">
    <name type="scientific">Hexamita inflata</name>
    <dbReference type="NCBI Taxonomy" id="28002"/>
    <lineage>
        <taxon>Eukaryota</taxon>
        <taxon>Metamonada</taxon>
        <taxon>Diplomonadida</taxon>
        <taxon>Hexamitidae</taxon>
        <taxon>Hexamitinae</taxon>
        <taxon>Hexamita</taxon>
    </lineage>
</organism>
<comment type="caution">
    <text evidence="1">The sequence shown here is derived from an EMBL/GenBank/DDBJ whole genome shotgun (WGS) entry which is preliminary data.</text>
</comment>
<name>A0ABP1GS46_9EUKA</name>
<dbReference type="Proteomes" id="UP001642409">
    <property type="component" value="Unassembled WGS sequence"/>
</dbReference>
<keyword evidence="2" id="KW-1185">Reference proteome</keyword>
<reference evidence="1 2" key="1">
    <citation type="submission" date="2024-07" db="EMBL/GenBank/DDBJ databases">
        <authorList>
            <person name="Akdeniz Z."/>
        </authorList>
    </citation>
    <scope>NUCLEOTIDE SEQUENCE [LARGE SCALE GENOMIC DNA]</scope>
</reference>
<sequence>MLHLCIQNYTSLYSNMYSLENEIFDIVNDKNVFNLIEQQIDDPQTMYYDPKIFLRPSSYQNEELLQLFNISYSDTLQQASIKLQNVLNNDEYSLDLKQKAQKLIQLLLNDNNDLQYFFNNQYTFINEHLGKFSRFFDSLKNFNKSYLQSINYTLGTSTNKFQYIIDGQKSSNYNLHFTNPIPLQKLTKDILIIINNFTDSESVLITIKEAATVYDRLWFFKISGMNKYINIALELFGYQFLSLQATLNNFPQIAKMIKEGKYELEFVDYFVLQYMLDSVVIASYGAQFIVNQEGKSTQYWYEALIFAFGQWNFIKTDLRTALGNLHLFYITTMFKQFNEQNTVNSTYIYHIDYNNQEDYMTKKLPNMIQILNSLYASTSDLIGSVNDSIVIARALYKNNEYFGMLIINTKMFETFSDIILYNMDGLSACTIKMRMMDQQIPILNPFYQFSPTISYLEGKPEPLIQTIPTNLNKFPQVEFNDITSVNVVVVHKVINDKLNLYTERLYQYYQMQIVRKDLSINIGLSSTAITTKQRYQYSNNQICLSQQPQTFVIQQLNLTNLRQLTRKPFKISRQNCLITDLDSCMFKNDVELFRKTKQVIKSQINSNIECIKAENFSSKQSKFTLNMDTDDILIQLQNVQEFGNISLLQHDHDEFKNAIININQTTIDGIIQKYSQLFPQKIQQLQNIDSCVMVIENNQYKSSQNFNSLRGQLTTSPNLIQLLQQKQREVLHFMKYVNQLEYLTNIPQIKGVYLGHNWISALDYNFDDLVDLQTFVENQIGENPDQKVVNTVCSQISRLYFNSYFIFSTNSKNNEIVKSEHFKSNMNGANQKFRLSYINGQTYLTKPLISKNKSLLEIPQISGYLTLQLDIGDIFCKILGNDTKYLIMDATGSLVYSQQDTDLYAFGIKQLLIQYGYLTEILINSTKQSIQKTYGTNLKFWETAYEKSQNNDFIVMVNQNITRINSVLTQEDYNLSAVYERSVVFNASSKFFQSGNIIIKEFSVLNEYIVIIDDLVLTNFTQIIWEETYQSNLTQYLNNIPHNISALNQIYPDLTSRSSYIPQYIDRYVSTVYYNDQIDFKWLLLILTSQILLAYVILLQNKQLTFKQMYTKFNEPYDLVIEQNLLNQIFDQSQRNSQNNFDYSFCNRSTKTFPSFVQQQNIRKYFMQFQYLVKMQKIHYIFTEKQISILDQQRLEIFFDDIETNMFLFKILYIMPLQQYFRSFTIFPNQGPISAQQIYSHFLMRLQNSPSWIPNELAIFKSDLQLLKSQRIYYIPSKRYITINQKNVSKLVTRLQTAIQSSAQSRIHSKPISRQEYIEELADIPFWFNDEYIIRNNPSQSEKQQIDFKINLGLSTLSAEQMIKYAINVK</sequence>
<gene>
    <name evidence="1" type="ORF">HINF_LOCUS4820</name>
</gene>